<reference evidence="2 3" key="1">
    <citation type="submission" date="2021-01" db="EMBL/GenBank/DDBJ databases">
        <title>Whole genome shotgun sequence of Asanoa iriomotensis NBRC 100142.</title>
        <authorList>
            <person name="Komaki H."/>
            <person name="Tamura T."/>
        </authorList>
    </citation>
    <scope>NUCLEOTIDE SEQUENCE [LARGE SCALE GENOMIC DNA]</scope>
    <source>
        <strain evidence="2 3">NBRC 100142</strain>
    </source>
</reference>
<name>A0ABQ4C5Q4_9ACTN</name>
<dbReference type="Proteomes" id="UP000624325">
    <property type="component" value="Unassembled WGS sequence"/>
</dbReference>
<evidence type="ECO:0000313" key="2">
    <source>
        <dbReference type="EMBL" id="GIF58112.1"/>
    </source>
</evidence>
<organism evidence="2 3">
    <name type="scientific">Asanoa iriomotensis</name>
    <dbReference type="NCBI Taxonomy" id="234613"/>
    <lineage>
        <taxon>Bacteria</taxon>
        <taxon>Bacillati</taxon>
        <taxon>Actinomycetota</taxon>
        <taxon>Actinomycetes</taxon>
        <taxon>Micromonosporales</taxon>
        <taxon>Micromonosporaceae</taxon>
        <taxon>Asanoa</taxon>
    </lineage>
</organism>
<proteinExistence type="predicted"/>
<feature type="compositionally biased region" description="Basic and acidic residues" evidence="1">
    <location>
        <begin position="36"/>
        <end position="48"/>
    </location>
</feature>
<protein>
    <submittedName>
        <fullName evidence="2">Uncharacterized protein</fullName>
    </submittedName>
</protein>
<gene>
    <name evidence="2" type="ORF">Air01nite_42070</name>
</gene>
<feature type="compositionally biased region" description="Low complexity" evidence="1">
    <location>
        <begin position="21"/>
        <end position="31"/>
    </location>
</feature>
<dbReference type="EMBL" id="BONC01000029">
    <property type="protein sequence ID" value="GIF58112.1"/>
    <property type="molecule type" value="Genomic_DNA"/>
</dbReference>
<accession>A0ABQ4C5Q4</accession>
<evidence type="ECO:0000256" key="1">
    <source>
        <dbReference type="SAM" id="MobiDB-lite"/>
    </source>
</evidence>
<evidence type="ECO:0000313" key="3">
    <source>
        <dbReference type="Proteomes" id="UP000624325"/>
    </source>
</evidence>
<keyword evidence="3" id="KW-1185">Reference proteome</keyword>
<feature type="region of interest" description="Disordered" evidence="1">
    <location>
        <begin position="1"/>
        <end position="84"/>
    </location>
</feature>
<sequence length="107" mass="11364">MDGLGGRSGAVPVGERRMPPTGLLGRLLAATARRRGATEEVEERRVDVRLGSGGPPPSGHATAPALVSRPRPRRPRSLEHGDRTVARSGHELVVGAVLIKIRLRVVT</sequence>
<comment type="caution">
    <text evidence="2">The sequence shown here is derived from an EMBL/GenBank/DDBJ whole genome shotgun (WGS) entry which is preliminary data.</text>
</comment>